<keyword evidence="4 6" id="KW-0378">Hydrolase</keyword>
<comment type="catalytic activity">
    <reaction evidence="6">
        <text>Endonucleolytic cleavage of RNA, removing 5'-extranucleotides from tRNA precursor.</text>
        <dbReference type="EC" id="3.1.26.5"/>
    </reaction>
</comment>
<dbReference type="InterPro" id="IPR014721">
    <property type="entry name" value="Ribsml_uS5_D2-typ_fold_subgr"/>
</dbReference>
<evidence type="ECO:0000313" key="9">
    <source>
        <dbReference type="Proteomes" id="UP001597244"/>
    </source>
</evidence>
<evidence type="ECO:0000256" key="6">
    <source>
        <dbReference type="HAMAP-Rule" id="MF_00227"/>
    </source>
</evidence>
<dbReference type="RefSeq" id="WP_125576952.1">
    <property type="nucleotide sequence ID" value="NZ_JBHTOF010000104.1"/>
</dbReference>
<name>A0ABW4DSU6_9LACO</name>
<comment type="subunit">
    <text evidence="6">Consists of a catalytic RNA component (M1 or rnpB) and a protein subunit.</text>
</comment>
<evidence type="ECO:0000256" key="5">
    <source>
        <dbReference type="ARBA" id="ARBA00022884"/>
    </source>
</evidence>
<evidence type="ECO:0000313" key="8">
    <source>
        <dbReference type="EMBL" id="MFD1466564.1"/>
    </source>
</evidence>
<dbReference type="InterPro" id="IPR000100">
    <property type="entry name" value="RNase_P"/>
</dbReference>
<keyword evidence="9" id="KW-1185">Reference proteome</keyword>
<dbReference type="Pfam" id="PF00825">
    <property type="entry name" value="Ribonuclease_P"/>
    <property type="match status" value="1"/>
</dbReference>
<accession>A0ABW4DSU6</accession>
<comment type="caution">
    <text evidence="8">The sequence shown here is derived from an EMBL/GenBank/DDBJ whole genome shotgun (WGS) entry which is preliminary data.</text>
</comment>
<evidence type="ECO:0000256" key="1">
    <source>
        <dbReference type="ARBA" id="ARBA00022694"/>
    </source>
</evidence>
<dbReference type="Proteomes" id="UP001597244">
    <property type="component" value="Unassembled WGS sequence"/>
</dbReference>
<comment type="function">
    <text evidence="6">RNaseP catalyzes the removal of the 5'-leader sequence from pre-tRNA to produce the mature 5'-terminus. It can also cleave other RNA substrates such as 4.5S RNA. The protein component plays an auxiliary but essential role in vivo by binding to the 5'-leader sequence and broadening the substrate specificity of the ribozyme.</text>
</comment>
<keyword evidence="3 6" id="KW-0255">Endonuclease</keyword>
<comment type="similarity">
    <text evidence="6">Belongs to the RnpA family.</text>
</comment>
<gene>
    <name evidence="6 8" type="primary">rnpA</name>
    <name evidence="8" type="ORF">ACFQ4L_10865</name>
</gene>
<evidence type="ECO:0000256" key="2">
    <source>
        <dbReference type="ARBA" id="ARBA00022722"/>
    </source>
</evidence>
<dbReference type="NCBIfam" id="TIGR00188">
    <property type="entry name" value="rnpA"/>
    <property type="match status" value="1"/>
</dbReference>
<dbReference type="SUPFAM" id="SSF54211">
    <property type="entry name" value="Ribosomal protein S5 domain 2-like"/>
    <property type="match status" value="1"/>
</dbReference>
<dbReference type="GO" id="GO:0004526">
    <property type="term" value="F:ribonuclease P activity"/>
    <property type="evidence" value="ECO:0007669"/>
    <property type="project" value="UniProtKB-EC"/>
</dbReference>
<dbReference type="Gene3D" id="3.30.230.10">
    <property type="match status" value="1"/>
</dbReference>
<dbReference type="EC" id="3.1.26.5" evidence="6 7"/>
<dbReference type="InterPro" id="IPR020568">
    <property type="entry name" value="Ribosomal_Su5_D2-typ_SF"/>
</dbReference>
<dbReference type="PANTHER" id="PTHR33992:SF1">
    <property type="entry name" value="RIBONUCLEASE P PROTEIN COMPONENT"/>
    <property type="match status" value="1"/>
</dbReference>
<reference evidence="9" key="1">
    <citation type="journal article" date="2019" name="Int. J. Syst. Evol. Microbiol.">
        <title>The Global Catalogue of Microorganisms (GCM) 10K type strain sequencing project: providing services to taxonomists for standard genome sequencing and annotation.</title>
        <authorList>
            <consortium name="The Broad Institute Genomics Platform"/>
            <consortium name="The Broad Institute Genome Sequencing Center for Infectious Disease"/>
            <person name="Wu L."/>
            <person name="Ma J."/>
        </authorList>
    </citation>
    <scope>NUCLEOTIDE SEQUENCE [LARGE SCALE GENOMIC DNA]</scope>
    <source>
        <strain evidence="9">CCM 8951</strain>
    </source>
</reference>
<protein>
    <recommendedName>
        <fullName evidence="6 7">Ribonuclease P protein component</fullName>
        <shortName evidence="6">RNase P protein</shortName>
        <shortName evidence="6">RNaseP protein</shortName>
        <ecNumber evidence="6 7">3.1.26.5</ecNumber>
    </recommendedName>
    <alternativeName>
        <fullName evidence="6">Protein C5</fullName>
    </alternativeName>
</protein>
<sequence>MRKTYRVKSEKEFQRVFEAGQSVANRSYVIYKLEKPEQHHFRVGISVGKKIGHTAVSRNRMKRYIRQSLHELDGQLKQDVDFLVIARKNAKNLTMKETKSNLIHVLKLSQLLSEEDA</sequence>
<evidence type="ECO:0000256" key="4">
    <source>
        <dbReference type="ARBA" id="ARBA00022801"/>
    </source>
</evidence>
<organism evidence="8 9">
    <name type="scientific">Lapidilactobacillus mulanensis</name>
    <dbReference type="NCBI Taxonomy" id="2485999"/>
    <lineage>
        <taxon>Bacteria</taxon>
        <taxon>Bacillati</taxon>
        <taxon>Bacillota</taxon>
        <taxon>Bacilli</taxon>
        <taxon>Lactobacillales</taxon>
        <taxon>Lactobacillaceae</taxon>
        <taxon>Lapidilactobacillus</taxon>
    </lineage>
</organism>
<dbReference type="PANTHER" id="PTHR33992">
    <property type="entry name" value="RIBONUCLEASE P PROTEIN COMPONENT"/>
    <property type="match status" value="1"/>
</dbReference>
<keyword evidence="5 6" id="KW-0694">RNA-binding</keyword>
<proteinExistence type="inferred from homology"/>
<keyword evidence="2 6" id="KW-0540">Nuclease</keyword>
<keyword evidence="1 6" id="KW-0819">tRNA processing</keyword>
<dbReference type="HAMAP" id="MF_00227">
    <property type="entry name" value="RNase_P"/>
    <property type="match status" value="1"/>
</dbReference>
<evidence type="ECO:0000256" key="7">
    <source>
        <dbReference type="NCBIfam" id="TIGR00188"/>
    </source>
</evidence>
<dbReference type="EMBL" id="JBHTOF010000104">
    <property type="protein sequence ID" value="MFD1466564.1"/>
    <property type="molecule type" value="Genomic_DNA"/>
</dbReference>
<evidence type="ECO:0000256" key="3">
    <source>
        <dbReference type="ARBA" id="ARBA00022759"/>
    </source>
</evidence>